<evidence type="ECO:0000313" key="2">
    <source>
        <dbReference type="Proteomes" id="UP000829925"/>
    </source>
</evidence>
<dbReference type="Proteomes" id="UP000829925">
    <property type="component" value="Chromosome"/>
</dbReference>
<accession>A0A8T9SPM8</accession>
<dbReference type="EMBL" id="CP095053">
    <property type="protein sequence ID" value="UOR03755.1"/>
    <property type="molecule type" value="Genomic_DNA"/>
</dbReference>
<reference evidence="1 2" key="1">
    <citation type="submission" date="2022-04" db="EMBL/GenBank/DDBJ databases">
        <title>Hymenobacter sp. isolated from the air.</title>
        <authorList>
            <person name="Won M."/>
            <person name="Lee C.-M."/>
            <person name="Woen H.-Y."/>
            <person name="Kwon S.-W."/>
        </authorList>
    </citation>
    <scope>NUCLEOTIDE SEQUENCE [LARGE SCALE GENOMIC DNA]</scope>
    <source>
        <strain evidence="2">5413 J-13</strain>
    </source>
</reference>
<keyword evidence="2" id="KW-1185">Reference proteome</keyword>
<organism evidence="1 2">
    <name type="scientific">Hymenobacter aerilatus</name>
    <dbReference type="NCBI Taxonomy" id="2932251"/>
    <lineage>
        <taxon>Bacteria</taxon>
        <taxon>Pseudomonadati</taxon>
        <taxon>Bacteroidota</taxon>
        <taxon>Cytophagia</taxon>
        <taxon>Cytophagales</taxon>
        <taxon>Hymenobacteraceae</taxon>
        <taxon>Hymenobacter</taxon>
    </lineage>
</organism>
<dbReference type="KEGG" id="haei:MUN82_12440"/>
<name>A0A8T9SPM8_9BACT</name>
<dbReference type="RefSeq" id="WP_245090832.1">
    <property type="nucleotide sequence ID" value="NZ_CP095053.1"/>
</dbReference>
<proteinExistence type="predicted"/>
<evidence type="ECO:0000313" key="1">
    <source>
        <dbReference type="EMBL" id="UOR03755.1"/>
    </source>
</evidence>
<protein>
    <submittedName>
        <fullName evidence="1">Uncharacterized protein</fullName>
    </submittedName>
</protein>
<dbReference type="AlphaFoldDB" id="A0A8T9SPM8"/>
<sequence>MNSAEFRAVFRYIKALLVITQASLVLTDHREMLPPSPADVAWLMHEWTPAVVRETNYSHRAIITAHNSQTRVEMAKVANCDASAALTAQFFTEVEPAVHWLRSIYIV</sequence>
<gene>
    <name evidence="1" type="ORF">MUN82_12440</name>
</gene>